<dbReference type="EMBL" id="CP087977">
    <property type="protein sequence ID" value="UUZ45962.1"/>
    <property type="molecule type" value="Genomic_DNA"/>
</dbReference>
<protein>
    <submittedName>
        <fullName evidence="1">Uncharacterized protein</fullName>
    </submittedName>
</protein>
<evidence type="ECO:0000313" key="1">
    <source>
        <dbReference type="EMBL" id="UUZ45962.1"/>
    </source>
</evidence>
<dbReference type="Proteomes" id="UP001059663">
    <property type="component" value="Chromosome"/>
</dbReference>
<gene>
    <name evidence="1" type="ORF">LP422_08830</name>
</gene>
<name>A0AC61U7E8_9MICO</name>
<accession>A0AC61U7E8</accession>
<evidence type="ECO:0000313" key="2">
    <source>
        <dbReference type="Proteomes" id="UP001059663"/>
    </source>
</evidence>
<proteinExistence type="predicted"/>
<organism evidence="1 2">
    <name type="scientific">Janibacter limosus</name>
    <dbReference type="NCBI Taxonomy" id="53458"/>
    <lineage>
        <taxon>Bacteria</taxon>
        <taxon>Bacillati</taxon>
        <taxon>Actinomycetota</taxon>
        <taxon>Actinomycetes</taxon>
        <taxon>Micrococcales</taxon>
        <taxon>Intrasporangiaceae</taxon>
        <taxon>Janibacter</taxon>
    </lineage>
</organism>
<sequence length="279" mass="30435">MERPIPDQTALDAWTAEHTRGLIDRFPLEVTELTRIVLATALVLEPRWTERLVADGAWLRLTGGLQTIVETRAAGLVVVAKPHSQDGIDVISVRAHPRTGPAQVWQAVDEVVALLDDGGLWHAERPGGLQANGFGWRVRTTSVQITEDEQSRLPTDGMGRPQQWRSRVPAWAAQAMLDLTDAPGVAEVAAVILPEEPDAVTSCVQTVRAEYDADGFRAAAITALGRVGSMPPQLNRVEVERVDLDFRAPHAVVAVARGGVWEGVPPRQCTGWGREPRRL</sequence>
<reference evidence="1" key="1">
    <citation type="submission" date="2021-11" db="EMBL/GenBank/DDBJ databases">
        <title>Study of the species diversity of bacterial strains isolated from a unique natural object - Shulgan-Tash cave (Bashkiria).</title>
        <authorList>
            <person name="Sazanova A.L."/>
            <person name="Chirak E.R."/>
            <person name="Safronova V.I."/>
        </authorList>
    </citation>
    <scope>NUCLEOTIDE SEQUENCE</scope>
    <source>
        <strain evidence="1">P1</strain>
    </source>
</reference>